<accession>A0A2T5DEJ2</accession>
<dbReference type="Proteomes" id="UP000244022">
    <property type="component" value="Unassembled WGS sequence"/>
</dbReference>
<evidence type="ECO:0000313" key="1">
    <source>
        <dbReference type="EMBL" id="PTO36396.1"/>
    </source>
</evidence>
<name>A0A2T5DEJ2_ENTMU</name>
<gene>
    <name evidence="1" type="ORF">C6N14_04090</name>
</gene>
<protein>
    <submittedName>
        <fullName evidence="1">Uncharacterized protein</fullName>
    </submittedName>
</protein>
<dbReference type="EMBL" id="PYGR01000010">
    <property type="protein sequence ID" value="PTO36396.1"/>
    <property type="molecule type" value="Genomic_DNA"/>
</dbReference>
<proteinExistence type="predicted"/>
<organism evidence="1 2">
    <name type="scientific">Enterococcus mundtii</name>
    <dbReference type="NCBI Taxonomy" id="53346"/>
    <lineage>
        <taxon>Bacteria</taxon>
        <taxon>Bacillati</taxon>
        <taxon>Bacillota</taxon>
        <taxon>Bacilli</taxon>
        <taxon>Lactobacillales</taxon>
        <taxon>Enterococcaceae</taxon>
        <taxon>Enterococcus</taxon>
    </lineage>
</organism>
<reference evidence="1 2" key="1">
    <citation type="submission" date="2018-03" db="EMBL/GenBank/DDBJ databases">
        <title>Draft genome sequences of four Enterococcus mundtii strains isolated from beef slaughterhouses in Kenya.</title>
        <authorList>
            <person name="Wambui J."/>
            <person name="Stevens M."/>
            <person name="Njage P."/>
            <person name="Stephan R."/>
            <person name="Tasara T."/>
        </authorList>
    </citation>
    <scope>NUCLEOTIDE SEQUENCE [LARGE SCALE GENOMIC DNA]</scope>
    <source>
        <strain evidence="1 2">H18-EM</strain>
    </source>
</reference>
<evidence type="ECO:0000313" key="2">
    <source>
        <dbReference type="Proteomes" id="UP000244022"/>
    </source>
</evidence>
<dbReference type="AlphaFoldDB" id="A0A2T5DEJ2"/>
<sequence length="67" mass="7802">MKKNKLRRLSLHHLSNTRYASRIKKSSKQRCLASSNKAPSTKIVFHIFVDGALFSKKLLLFPPFIRF</sequence>
<comment type="caution">
    <text evidence="1">The sequence shown here is derived from an EMBL/GenBank/DDBJ whole genome shotgun (WGS) entry which is preliminary data.</text>
</comment>